<dbReference type="RefSeq" id="WP_273189945.1">
    <property type="nucleotide sequence ID" value="NZ_DYUZ01000022.1"/>
</dbReference>
<accession>A0A921LUY8</accession>
<dbReference type="SUPFAM" id="SSF52949">
    <property type="entry name" value="Macro domain-like"/>
    <property type="match status" value="1"/>
</dbReference>
<feature type="domain" description="Macro" evidence="1">
    <location>
        <begin position="1"/>
        <end position="169"/>
    </location>
</feature>
<comment type="caution">
    <text evidence="2">The sequence shown here is derived from an EMBL/GenBank/DDBJ whole genome shotgun (WGS) entry which is preliminary data.</text>
</comment>
<sequence length="376" mass="40362">MPFAIVRNDIARVHADAVVNAANTGLQEGGGVCGAIFAAAGRERMRSACDAIGRCPTGCAVVTPAFDLPARWCIHAVGPVWQGGGHGEEQALHSCYQSIFERVLELGARSVAFPLISAGIFGYPQNRALAVVREETRAFLAEHDDVEVTLVVFDRSAVRLGSDLGHAIREYIDDEYVERNPHRRHSATRGSYVARELDALVEAAAPEFFRSDGAAFPAASKHVAPAAPAAAAAPTAAAASAGKRGSRAASLEDGELDVLLDHLDASFSETVLALIDRSGMTDAEVYHRANLSRQLFSKIRGKADYRPTKPTAVALALALELDLPATQDLLSRAGLTLSNTSKFDVIVRFFIERGIYDIFRLNEALFAYDQPLVGSF</sequence>
<name>A0A921LUY8_9ACTN</name>
<organism evidence="2 3">
    <name type="scientific">Enorma phocaeensis</name>
    <dbReference type="NCBI Taxonomy" id="1871019"/>
    <lineage>
        <taxon>Bacteria</taxon>
        <taxon>Bacillati</taxon>
        <taxon>Actinomycetota</taxon>
        <taxon>Coriobacteriia</taxon>
        <taxon>Coriobacteriales</taxon>
        <taxon>Coriobacteriaceae</taxon>
        <taxon>Enorma</taxon>
    </lineage>
</organism>
<dbReference type="Pfam" id="PF01661">
    <property type="entry name" value="Macro"/>
    <property type="match status" value="1"/>
</dbReference>
<dbReference type="SMART" id="SM00506">
    <property type="entry name" value="A1pp"/>
    <property type="match status" value="1"/>
</dbReference>
<evidence type="ECO:0000313" key="2">
    <source>
        <dbReference type="EMBL" id="HJG37265.1"/>
    </source>
</evidence>
<proteinExistence type="predicted"/>
<dbReference type="PANTHER" id="PTHR11106:SF27">
    <property type="entry name" value="MACRO DOMAIN-CONTAINING PROTEIN"/>
    <property type="match status" value="1"/>
</dbReference>
<dbReference type="Gene3D" id="3.40.220.10">
    <property type="entry name" value="Leucine Aminopeptidase, subunit E, domain 1"/>
    <property type="match status" value="1"/>
</dbReference>
<dbReference type="EMBL" id="DYUZ01000022">
    <property type="protein sequence ID" value="HJG37265.1"/>
    <property type="molecule type" value="Genomic_DNA"/>
</dbReference>
<dbReference type="InterPro" id="IPR043472">
    <property type="entry name" value="Macro_dom-like"/>
</dbReference>
<evidence type="ECO:0000313" key="3">
    <source>
        <dbReference type="Proteomes" id="UP000753256"/>
    </source>
</evidence>
<reference evidence="2" key="2">
    <citation type="submission" date="2021-09" db="EMBL/GenBank/DDBJ databases">
        <authorList>
            <person name="Gilroy R."/>
        </authorList>
    </citation>
    <scope>NUCLEOTIDE SEQUENCE</scope>
    <source>
        <strain evidence="2">ChiHjej13B12-9602</strain>
    </source>
</reference>
<protein>
    <submittedName>
        <fullName evidence="2">Macro domain-containing protein</fullName>
    </submittedName>
</protein>
<evidence type="ECO:0000259" key="1">
    <source>
        <dbReference type="PROSITE" id="PS51154"/>
    </source>
</evidence>
<dbReference type="AlphaFoldDB" id="A0A921LUY8"/>
<dbReference type="PANTHER" id="PTHR11106">
    <property type="entry name" value="GANGLIOSIDE INDUCED DIFFERENTIATION ASSOCIATED PROTEIN 2-RELATED"/>
    <property type="match status" value="1"/>
</dbReference>
<dbReference type="InterPro" id="IPR002589">
    <property type="entry name" value="Macro_dom"/>
</dbReference>
<dbReference type="PROSITE" id="PS51154">
    <property type="entry name" value="MACRO"/>
    <property type="match status" value="1"/>
</dbReference>
<gene>
    <name evidence="2" type="ORF">K8V70_05330</name>
</gene>
<reference evidence="2" key="1">
    <citation type="journal article" date="2021" name="PeerJ">
        <title>Extensive microbial diversity within the chicken gut microbiome revealed by metagenomics and culture.</title>
        <authorList>
            <person name="Gilroy R."/>
            <person name="Ravi A."/>
            <person name="Getino M."/>
            <person name="Pursley I."/>
            <person name="Horton D.L."/>
            <person name="Alikhan N.F."/>
            <person name="Baker D."/>
            <person name="Gharbi K."/>
            <person name="Hall N."/>
            <person name="Watson M."/>
            <person name="Adriaenssens E.M."/>
            <person name="Foster-Nyarko E."/>
            <person name="Jarju S."/>
            <person name="Secka A."/>
            <person name="Antonio M."/>
            <person name="Oren A."/>
            <person name="Chaudhuri R.R."/>
            <person name="La Ragione R."/>
            <person name="Hildebrand F."/>
            <person name="Pallen M.J."/>
        </authorList>
    </citation>
    <scope>NUCLEOTIDE SEQUENCE</scope>
    <source>
        <strain evidence="2">ChiHjej13B12-9602</strain>
    </source>
</reference>
<dbReference type="Proteomes" id="UP000753256">
    <property type="component" value="Unassembled WGS sequence"/>
</dbReference>